<dbReference type="GO" id="GO:0043531">
    <property type="term" value="F:ADP binding"/>
    <property type="evidence" value="ECO:0007669"/>
    <property type="project" value="InterPro"/>
</dbReference>
<keyword evidence="2" id="KW-0547">Nucleotide-binding</keyword>
<dbReference type="PANTHER" id="PTHR33463:SF105">
    <property type="entry name" value="AND NB-ARC DOMAIN DISEASE RESISTANCE PROTEIN, PUTATIVE-RELATED"/>
    <property type="match status" value="1"/>
</dbReference>
<keyword evidence="3" id="KW-0611">Plant defense</keyword>
<evidence type="ECO:0000256" key="6">
    <source>
        <dbReference type="SAM" id="MobiDB-lite"/>
    </source>
</evidence>
<accession>A0A834XEH2</accession>
<keyword evidence="5" id="KW-0175">Coiled coil</keyword>
<dbReference type="InterPro" id="IPR003593">
    <property type="entry name" value="AAA+_ATPase"/>
</dbReference>
<dbReference type="InterPro" id="IPR050905">
    <property type="entry name" value="Plant_NBS-LRR"/>
</dbReference>
<feature type="compositionally biased region" description="Polar residues" evidence="6">
    <location>
        <begin position="1143"/>
        <end position="1159"/>
    </location>
</feature>
<evidence type="ECO:0000259" key="7">
    <source>
        <dbReference type="SMART" id="SM00382"/>
    </source>
</evidence>
<dbReference type="PRINTS" id="PR00364">
    <property type="entry name" value="DISEASERSIST"/>
</dbReference>
<evidence type="ECO:0000256" key="3">
    <source>
        <dbReference type="ARBA" id="ARBA00022821"/>
    </source>
</evidence>
<dbReference type="Gene3D" id="1.10.8.430">
    <property type="entry name" value="Helical domain of apoptotic protease-activating factors"/>
    <property type="match status" value="1"/>
</dbReference>
<reference evidence="8" key="1">
    <citation type="submission" date="2020-09" db="EMBL/GenBank/DDBJ databases">
        <title>Genome-Enabled Discovery of Anthraquinone Biosynthesis in Senna tora.</title>
        <authorList>
            <person name="Kang S.-H."/>
            <person name="Pandey R.P."/>
            <person name="Lee C.-M."/>
            <person name="Sim J.-S."/>
            <person name="Jeong J.-T."/>
            <person name="Choi B.-S."/>
            <person name="Jung M."/>
            <person name="Ginzburg D."/>
            <person name="Zhao K."/>
            <person name="Won S.Y."/>
            <person name="Oh T.-J."/>
            <person name="Yu Y."/>
            <person name="Kim N.-H."/>
            <person name="Lee O.R."/>
            <person name="Lee T.-H."/>
            <person name="Bashyal P."/>
            <person name="Kim T.-S."/>
            <person name="Lee W.-H."/>
            <person name="Kawkins C."/>
            <person name="Kim C.-K."/>
            <person name="Kim J.S."/>
            <person name="Ahn B.O."/>
            <person name="Rhee S.Y."/>
            <person name="Sohng J.K."/>
        </authorList>
    </citation>
    <scope>NUCLEOTIDE SEQUENCE</scope>
    <source>
        <tissue evidence="8">Leaf</tissue>
    </source>
</reference>
<feature type="compositionally biased region" description="Low complexity" evidence="6">
    <location>
        <begin position="1199"/>
        <end position="1208"/>
    </location>
</feature>
<dbReference type="Proteomes" id="UP000634136">
    <property type="component" value="Unassembled WGS sequence"/>
</dbReference>
<dbReference type="GO" id="GO:0005524">
    <property type="term" value="F:ATP binding"/>
    <property type="evidence" value="ECO:0007669"/>
    <property type="project" value="UniProtKB-KW"/>
</dbReference>
<dbReference type="SUPFAM" id="SSF52058">
    <property type="entry name" value="L domain-like"/>
    <property type="match status" value="1"/>
</dbReference>
<feature type="domain" description="AAA+ ATPase" evidence="7">
    <location>
        <begin position="134"/>
        <end position="340"/>
    </location>
</feature>
<dbReference type="Pfam" id="PF23247">
    <property type="entry name" value="LRR_RPS2"/>
    <property type="match status" value="1"/>
</dbReference>
<dbReference type="EMBL" id="JAAIUW010000002">
    <property type="protein sequence ID" value="KAF7842975.1"/>
    <property type="molecule type" value="Genomic_DNA"/>
</dbReference>
<feature type="compositionally biased region" description="Polar residues" evidence="6">
    <location>
        <begin position="1110"/>
        <end position="1125"/>
    </location>
</feature>
<dbReference type="OrthoDB" id="1418300at2759"/>
<evidence type="ECO:0000313" key="8">
    <source>
        <dbReference type="EMBL" id="KAF7842975.1"/>
    </source>
</evidence>
<dbReference type="InterPro" id="IPR027417">
    <property type="entry name" value="P-loop_NTPase"/>
</dbReference>
<evidence type="ECO:0000256" key="5">
    <source>
        <dbReference type="SAM" id="Coils"/>
    </source>
</evidence>
<gene>
    <name evidence="8" type="ORF">G2W53_005273</name>
</gene>
<dbReference type="SUPFAM" id="SSF52540">
    <property type="entry name" value="P-loop containing nucleoside triphosphate hydrolases"/>
    <property type="match status" value="1"/>
</dbReference>
<name>A0A834XEH2_9FABA</name>
<dbReference type="SMART" id="SM00382">
    <property type="entry name" value="AAA"/>
    <property type="match status" value="1"/>
</dbReference>
<protein>
    <submittedName>
        <fullName evidence="8">Putative disease resistance protein</fullName>
    </submittedName>
</protein>
<feature type="region of interest" description="Disordered" evidence="6">
    <location>
        <begin position="1255"/>
        <end position="1297"/>
    </location>
</feature>
<evidence type="ECO:0000256" key="4">
    <source>
        <dbReference type="ARBA" id="ARBA00022840"/>
    </source>
</evidence>
<keyword evidence="9" id="KW-1185">Reference proteome</keyword>
<dbReference type="Gene3D" id="3.40.50.300">
    <property type="entry name" value="P-loop containing nucleotide triphosphate hydrolases"/>
    <property type="match status" value="1"/>
</dbReference>
<evidence type="ECO:0000256" key="1">
    <source>
        <dbReference type="ARBA" id="ARBA00008894"/>
    </source>
</evidence>
<dbReference type="Gene3D" id="3.80.10.10">
    <property type="entry name" value="Ribonuclease Inhibitor"/>
    <property type="match status" value="3"/>
</dbReference>
<evidence type="ECO:0000256" key="2">
    <source>
        <dbReference type="ARBA" id="ARBA00022741"/>
    </source>
</evidence>
<evidence type="ECO:0000313" key="9">
    <source>
        <dbReference type="Proteomes" id="UP000634136"/>
    </source>
</evidence>
<feature type="compositionally biased region" description="Polar residues" evidence="6">
    <location>
        <begin position="1257"/>
        <end position="1297"/>
    </location>
</feature>
<dbReference type="InterPro" id="IPR057135">
    <property type="entry name" value="At4g27190-like_LRR"/>
</dbReference>
<sequence length="1493" mass="170003">MATAIGTGIATAETCIDKTMKKAGYLCCFKYYVEDYEQEKSRLEATRDKEAYVLINVDAEAKKERFGFLTDCIWQYKRGKELARKTLDISKLMERRNNLRLVRPIGMEYSSRFIHFESRKTKFEQLKEVLKNSNGGLVGLHGMGGTGKTTMAIEVGKELKESNLFDKVIFIVVSNPPDLKRIQDSIFRHLCLPLEEGKESERDAESLRRRIVYGRGRLLIILDDVWQALNLKDIGIPLGFHQKGQCSVLLTTRDLGVCKKMGCQNTIYIELLSKEDALNLFLLHAGKSVDSSSTDMKNIALNIVKECRGLPVAIVAIAKALKSAPLKDWKAALIRLQNIDEDFPKVYQALRLSYDNLKNEQVKELFLLCSLFPEDFEIPIELLYRIAIGSGLCGEVRKYYIARSEMFSMENLLLESGLLLKAEKECVRMHDLVRDLALRIASEENNVRCSSWIIDSFPSDFDGRKLEILLVWIKANGSLEFPDALFEGMKRLRVLFLICTDESSRIPTPSFLQSFHSLKNIRTLLLTNWELGDISITGSLRSLETLELNNCSITELPIEVAQLAKLRLLGLRNCNIEEKNPFNVIQRCLQLEELYYVKNDDILHRGNRDEELAQVTLPPALERYHIIDSHFPNSLEVDASTSTCFKSTYLKEIFSESTIRYILAYAEILELGKYYEKAGCRNLIPDIVPTEDGGMEFLIKLSLHDWYEIECLILTDHLQSGVSIFSRLAELKLCNVAVKELCSGRLPIDFLKQLEQIDLRRCLKLESILFKRNFDLGMLMSIKLVQCSMTSVFHPSTAQSLKHLEILSICECPQLQYIITMYEGSGEEIVDEYDPHGRTDDSIFPKLKFLNVQSCVNLKFVLPISLVEGLSLLEELRIVDCYEIKYIFDQHSVEMGLYQMRKEIILPSLKVMEISGMPDFIYIFPAECYHPTSSVMQNSSPKSSRDKDPSPTNTFSWTPLCCFLPKSSVSKANLMEMKTEVFNPAECFLRPPFDPHNMRKIKITHCSKFKWLFTLSFASSMSLLEKLEVGECHELEHIFRDVGDDDDHRNYSFVFPRLQEVYIWKCHLLESLFPASHFKTLDYLKSLRISGTPKLKYVLGKCSCDVNLPQPTHPTQGSRQDVVQSKQEEANEVDEEELEMQKQDSSSPPTEGTKPSANNMVEHVPFSDLPAMATPSSSSDMLGAIPQKLPSHNNEVSIGEGPSTSSTHSESDISHPGSLTFTKELLEKKSLGDGEAFQRVDKPFVNEAEEVKEPINEFSSPINSHSVPKKPQTVTSATHTEPRSSHPNLSSPQSGNQTETIIDEEVKVDHISHQQFGDNDVNRLFCLMEKGADIRVCMSHVSKKIADNEVTKAFADLEVSLKMSLQEIATSEENSLRLENALNFLSTHYFDDEASPSELKSTIQSLHQEIPSILSSFKHVSASKEKEIKDCEIKLSSLQEQRKKSVSETKEFRQDFEFVKKEMSKIVEDNLKERQELEKWSSCVLKWWKATLL</sequence>
<dbReference type="InterPro" id="IPR042197">
    <property type="entry name" value="Apaf_helical"/>
</dbReference>
<comment type="similarity">
    <text evidence="1">Belongs to the disease resistance NB-LRR family.</text>
</comment>
<keyword evidence="4" id="KW-0067">ATP-binding</keyword>
<feature type="coiled-coil region" evidence="5">
    <location>
        <begin position="1421"/>
        <end position="1448"/>
    </location>
</feature>
<dbReference type="SUPFAM" id="SSF52047">
    <property type="entry name" value="RNI-like"/>
    <property type="match status" value="1"/>
</dbReference>
<organism evidence="8 9">
    <name type="scientific">Senna tora</name>
    <dbReference type="NCBI Taxonomy" id="362788"/>
    <lineage>
        <taxon>Eukaryota</taxon>
        <taxon>Viridiplantae</taxon>
        <taxon>Streptophyta</taxon>
        <taxon>Embryophyta</taxon>
        <taxon>Tracheophyta</taxon>
        <taxon>Spermatophyta</taxon>
        <taxon>Magnoliopsida</taxon>
        <taxon>eudicotyledons</taxon>
        <taxon>Gunneridae</taxon>
        <taxon>Pentapetalae</taxon>
        <taxon>rosids</taxon>
        <taxon>fabids</taxon>
        <taxon>Fabales</taxon>
        <taxon>Fabaceae</taxon>
        <taxon>Caesalpinioideae</taxon>
        <taxon>Cassia clade</taxon>
        <taxon>Senna</taxon>
    </lineage>
</organism>
<dbReference type="Pfam" id="PF00931">
    <property type="entry name" value="NB-ARC"/>
    <property type="match status" value="1"/>
</dbReference>
<comment type="caution">
    <text evidence="8">The sequence shown here is derived from an EMBL/GenBank/DDBJ whole genome shotgun (WGS) entry which is preliminary data.</text>
</comment>
<dbReference type="GO" id="GO:0006952">
    <property type="term" value="P:defense response"/>
    <property type="evidence" value="ECO:0007669"/>
    <property type="project" value="UniProtKB-KW"/>
</dbReference>
<dbReference type="PANTHER" id="PTHR33463">
    <property type="entry name" value="NB-ARC DOMAIN-CONTAINING PROTEIN-RELATED"/>
    <property type="match status" value="1"/>
</dbReference>
<dbReference type="InterPro" id="IPR002182">
    <property type="entry name" value="NB-ARC"/>
</dbReference>
<dbReference type="InterPro" id="IPR032675">
    <property type="entry name" value="LRR_dom_sf"/>
</dbReference>
<feature type="region of interest" description="Disordered" evidence="6">
    <location>
        <begin position="1110"/>
        <end position="1217"/>
    </location>
</feature>
<proteinExistence type="inferred from homology"/>